<evidence type="ECO:0008006" key="3">
    <source>
        <dbReference type="Google" id="ProtNLM"/>
    </source>
</evidence>
<sequence>RVARFPNDGVGIAIFTNDDTVGPLLKEVIKYRIIDEAFGLDPVDWNSRYKAAAQEIELAAATSTPAPSNASLPFEFTAVQGKYRNLGYGADIELCAVTAATGMQSPACAAVVAHLKCNFPSETAAADLVWAWNRQLASYGALKHFDGPLFNLTAWVEMPTGNASDPFWAYTSLQANAEFAVHSGTVAGFGMQGGVWGAGDLAGEPEGLTVEDRSEVWYAAVRA</sequence>
<feature type="non-terminal residue" evidence="1">
    <location>
        <position position="1"/>
    </location>
</feature>
<protein>
    <recommendedName>
        <fullName evidence="3">Beta-lactamase-related domain-containing protein</fullName>
    </recommendedName>
</protein>
<proteinExistence type="predicted"/>
<evidence type="ECO:0000313" key="1">
    <source>
        <dbReference type="EMBL" id="KAJ7670403.1"/>
    </source>
</evidence>
<comment type="caution">
    <text evidence="1">The sequence shown here is derived from an EMBL/GenBank/DDBJ whole genome shotgun (WGS) entry which is preliminary data.</text>
</comment>
<name>A0AAD7CYM0_MYCRO</name>
<dbReference type="Proteomes" id="UP001221757">
    <property type="component" value="Unassembled WGS sequence"/>
</dbReference>
<reference evidence="1" key="1">
    <citation type="submission" date="2023-03" db="EMBL/GenBank/DDBJ databases">
        <title>Massive genome expansion in bonnet fungi (Mycena s.s.) driven by repeated elements and novel gene families across ecological guilds.</title>
        <authorList>
            <consortium name="Lawrence Berkeley National Laboratory"/>
            <person name="Harder C.B."/>
            <person name="Miyauchi S."/>
            <person name="Viragh M."/>
            <person name="Kuo A."/>
            <person name="Thoen E."/>
            <person name="Andreopoulos B."/>
            <person name="Lu D."/>
            <person name="Skrede I."/>
            <person name="Drula E."/>
            <person name="Henrissat B."/>
            <person name="Morin E."/>
            <person name="Kohler A."/>
            <person name="Barry K."/>
            <person name="LaButti K."/>
            <person name="Morin E."/>
            <person name="Salamov A."/>
            <person name="Lipzen A."/>
            <person name="Mereny Z."/>
            <person name="Hegedus B."/>
            <person name="Baldrian P."/>
            <person name="Stursova M."/>
            <person name="Weitz H."/>
            <person name="Taylor A."/>
            <person name="Grigoriev I.V."/>
            <person name="Nagy L.G."/>
            <person name="Martin F."/>
            <person name="Kauserud H."/>
        </authorList>
    </citation>
    <scope>NUCLEOTIDE SEQUENCE</scope>
    <source>
        <strain evidence="1">CBHHK067</strain>
    </source>
</reference>
<organism evidence="1 2">
    <name type="scientific">Mycena rosella</name>
    <name type="common">Pink bonnet</name>
    <name type="synonym">Agaricus rosellus</name>
    <dbReference type="NCBI Taxonomy" id="1033263"/>
    <lineage>
        <taxon>Eukaryota</taxon>
        <taxon>Fungi</taxon>
        <taxon>Dikarya</taxon>
        <taxon>Basidiomycota</taxon>
        <taxon>Agaricomycotina</taxon>
        <taxon>Agaricomycetes</taxon>
        <taxon>Agaricomycetidae</taxon>
        <taxon>Agaricales</taxon>
        <taxon>Marasmiineae</taxon>
        <taxon>Mycenaceae</taxon>
        <taxon>Mycena</taxon>
    </lineage>
</organism>
<accession>A0AAD7CYM0</accession>
<evidence type="ECO:0000313" key="2">
    <source>
        <dbReference type="Proteomes" id="UP001221757"/>
    </source>
</evidence>
<gene>
    <name evidence="1" type="ORF">B0H17DRAFT_948817</name>
</gene>
<dbReference type="EMBL" id="JARKIE010000181">
    <property type="protein sequence ID" value="KAJ7670403.1"/>
    <property type="molecule type" value="Genomic_DNA"/>
</dbReference>
<dbReference type="AlphaFoldDB" id="A0AAD7CYM0"/>
<keyword evidence="2" id="KW-1185">Reference proteome</keyword>